<dbReference type="Gene3D" id="3.40.50.150">
    <property type="entry name" value="Vaccinia Virus protein VP39"/>
    <property type="match status" value="1"/>
</dbReference>
<dbReference type="SUPFAM" id="SSF53335">
    <property type="entry name" value="S-adenosyl-L-methionine-dependent methyltransferases"/>
    <property type="match status" value="1"/>
</dbReference>
<dbReference type="PANTHER" id="PTHR11579">
    <property type="entry name" value="PROTEIN-L-ISOASPARTATE O-METHYLTRANSFERASE"/>
    <property type="match status" value="1"/>
</dbReference>
<dbReference type="GO" id="GO:0004719">
    <property type="term" value="F:protein-L-isoaspartate (D-aspartate) O-methyltransferase activity"/>
    <property type="evidence" value="ECO:0007669"/>
    <property type="project" value="UniProtKB-EC"/>
</dbReference>
<evidence type="ECO:0000256" key="11">
    <source>
        <dbReference type="ARBA" id="ARBA00031350"/>
    </source>
</evidence>
<reference evidence="13 14" key="1">
    <citation type="submission" date="2019-06" db="EMBL/GenBank/DDBJ databases">
        <title>Whole genome shotgun sequence of Streptomyces cacaoi subsp. cacaoi NBRC 12748.</title>
        <authorList>
            <person name="Hosoyama A."/>
            <person name="Uohara A."/>
            <person name="Ohji S."/>
            <person name="Ichikawa N."/>
        </authorList>
    </citation>
    <scope>NUCLEOTIDE SEQUENCE [LARGE SCALE GENOMIC DNA]</scope>
    <source>
        <strain evidence="13 14">NBRC 12748</strain>
    </source>
</reference>
<dbReference type="InterPro" id="IPR000682">
    <property type="entry name" value="PCMT"/>
</dbReference>
<comment type="caution">
    <text evidence="13">The sequence shown here is derived from an EMBL/GenBank/DDBJ whole genome shotgun (WGS) entry which is preliminary data.</text>
</comment>
<dbReference type="GO" id="GO:0005737">
    <property type="term" value="C:cytoplasm"/>
    <property type="evidence" value="ECO:0007669"/>
    <property type="project" value="UniProtKB-SubCell"/>
</dbReference>
<evidence type="ECO:0000256" key="6">
    <source>
        <dbReference type="ARBA" id="ARBA00022603"/>
    </source>
</evidence>
<organism evidence="13 14">
    <name type="scientific">Streptomyces cacaoi</name>
    <dbReference type="NCBI Taxonomy" id="1898"/>
    <lineage>
        <taxon>Bacteria</taxon>
        <taxon>Bacillati</taxon>
        <taxon>Actinomycetota</taxon>
        <taxon>Actinomycetes</taxon>
        <taxon>Kitasatosporales</taxon>
        <taxon>Streptomycetaceae</taxon>
        <taxon>Streptomyces</taxon>
    </lineage>
</organism>
<dbReference type="EC" id="2.1.1.77" evidence="3"/>
<dbReference type="Proteomes" id="UP000319210">
    <property type="component" value="Unassembled WGS sequence"/>
</dbReference>
<evidence type="ECO:0000256" key="9">
    <source>
        <dbReference type="ARBA" id="ARBA00030757"/>
    </source>
</evidence>
<dbReference type="EMBL" id="BJMM01000017">
    <property type="protein sequence ID" value="GEB50954.1"/>
    <property type="molecule type" value="Genomic_DNA"/>
</dbReference>
<evidence type="ECO:0000313" key="13">
    <source>
        <dbReference type="EMBL" id="GEB50954.1"/>
    </source>
</evidence>
<proteinExistence type="inferred from homology"/>
<comment type="subcellular location">
    <subcellularLocation>
        <location evidence="1">Cytoplasm</location>
    </subcellularLocation>
</comment>
<keyword evidence="5" id="KW-0963">Cytoplasm</keyword>
<comment type="similarity">
    <text evidence="2">Belongs to the methyltransferase superfamily. L-isoaspartyl/D-aspartyl protein methyltransferase family.</text>
</comment>
<evidence type="ECO:0000256" key="8">
    <source>
        <dbReference type="ARBA" id="ARBA00022691"/>
    </source>
</evidence>
<keyword evidence="6 13" id="KW-0489">Methyltransferase</keyword>
<keyword evidence="7 13" id="KW-0808">Transferase</keyword>
<dbReference type="PANTHER" id="PTHR11579:SF0">
    <property type="entry name" value="PROTEIN-L-ISOASPARTATE(D-ASPARTATE) O-METHYLTRANSFERASE"/>
    <property type="match status" value="1"/>
</dbReference>
<evidence type="ECO:0000256" key="4">
    <source>
        <dbReference type="ARBA" id="ARBA00013346"/>
    </source>
</evidence>
<evidence type="ECO:0000256" key="3">
    <source>
        <dbReference type="ARBA" id="ARBA00011890"/>
    </source>
</evidence>
<dbReference type="Pfam" id="PF01135">
    <property type="entry name" value="PCMT"/>
    <property type="match status" value="1"/>
</dbReference>
<dbReference type="RefSeq" id="WP_086816865.1">
    <property type="nucleotide sequence ID" value="NZ_BJMM01000017.1"/>
</dbReference>
<evidence type="ECO:0000256" key="7">
    <source>
        <dbReference type="ARBA" id="ARBA00022679"/>
    </source>
</evidence>
<feature type="compositionally biased region" description="Low complexity" evidence="12">
    <location>
        <begin position="273"/>
        <end position="284"/>
    </location>
</feature>
<evidence type="ECO:0000313" key="14">
    <source>
        <dbReference type="Proteomes" id="UP000319210"/>
    </source>
</evidence>
<dbReference type="InterPro" id="IPR029063">
    <property type="entry name" value="SAM-dependent_MTases_sf"/>
</dbReference>
<feature type="compositionally biased region" description="Gly residues" evidence="12">
    <location>
        <begin position="323"/>
        <end position="333"/>
    </location>
</feature>
<evidence type="ECO:0000256" key="12">
    <source>
        <dbReference type="SAM" id="MobiDB-lite"/>
    </source>
</evidence>
<dbReference type="AlphaFoldDB" id="A0A4Y3QZX5"/>
<dbReference type="CDD" id="cd02440">
    <property type="entry name" value="AdoMet_MTases"/>
    <property type="match status" value="1"/>
</dbReference>
<feature type="region of interest" description="Disordered" evidence="12">
    <location>
        <begin position="380"/>
        <end position="409"/>
    </location>
</feature>
<gene>
    <name evidence="13" type="ORF">SCA03_35050</name>
</gene>
<feature type="region of interest" description="Disordered" evidence="12">
    <location>
        <begin position="262"/>
        <end position="284"/>
    </location>
</feature>
<dbReference type="GO" id="GO:0032259">
    <property type="term" value="P:methylation"/>
    <property type="evidence" value="ECO:0007669"/>
    <property type="project" value="UniProtKB-KW"/>
</dbReference>
<evidence type="ECO:0000256" key="5">
    <source>
        <dbReference type="ARBA" id="ARBA00022490"/>
    </source>
</evidence>
<accession>A0A4Y3QZX5</accession>
<feature type="region of interest" description="Disordered" evidence="12">
    <location>
        <begin position="296"/>
        <end position="347"/>
    </location>
</feature>
<keyword evidence="8" id="KW-0949">S-adenosyl-L-methionine</keyword>
<evidence type="ECO:0000256" key="2">
    <source>
        <dbReference type="ARBA" id="ARBA00005369"/>
    </source>
</evidence>
<keyword evidence="14" id="KW-1185">Reference proteome</keyword>
<evidence type="ECO:0000256" key="10">
    <source>
        <dbReference type="ARBA" id="ARBA00031323"/>
    </source>
</evidence>
<sequence length="409" mass="41852">MAAQPGPPLDAGDALALTERLVERVRAAGGLRDPAWHAAFARVPRAAFVPFFYAPAPGGGHERLWRDDRDPRRRARWAEGVASDRPLATRLRDGELLSSSSRPSLMARMLESLRIGDAGGGARHHGGAGPRVLEIGTGTGYNAALLGHRLGDGRVTTVDVDPVITEAARRHLAAAGRRPHVVTGDGFLGCRARAPYDRIIATCAVPLVPPPWIEQTVPGGLILTPLATGLLALRVAEGGRACGRFAPVPACFVPLRGGAVPGPGPGHPRDAEGPGTAGTPGPAGDFDFLLALAGAVPARGPDGRPEPATGPGLASGHEPGHGNRPGHGSGAGHGNSDSDSDGHGPGRRELFALWQAAGRPGRERFGVAVSAGGRQWAWLDDPDGPHTWPLGRPAAGGGSGEGTAVAPGA</sequence>
<evidence type="ECO:0000256" key="1">
    <source>
        <dbReference type="ARBA" id="ARBA00004496"/>
    </source>
</evidence>
<name>A0A4Y3QZX5_STRCI</name>
<protein>
    <recommendedName>
        <fullName evidence="4">Protein-L-isoaspartate O-methyltransferase</fullName>
        <ecNumber evidence="3">2.1.1.77</ecNumber>
    </recommendedName>
    <alternativeName>
        <fullName evidence="11">L-isoaspartyl protein carboxyl methyltransferase</fullName>
    </alternativeName>
    <alternativeName>
        <fullName evidence="9">Protein L-isoaspartyl methyltransferase</fullName>
    </alternativeName>
    <alternativeName>
        <fullName evidence="10">Protein-beta-aspartate methyltransferase</fullName>
    </alternativeName>
</protein>